<feature type="transmembrane region" description="Helical" evidence="2">
    <location>
        <begin position="125"/>
        <end position="143"/>
    </location>
</feature>
<proteinExistence type="predicted"/>
<sequence length="150" mass="16052">MTDIEASRAYASDRLREAWSQGRIDAAEHERRTTALRHATSIEEVEAAERGDVRPVGADGTAGVSPIPPLEERPEPGATAAEVEKRPERTPGILSLPPTLGGTLVGLTPFIAVILFFTGAGGDAFPSWIWFLLIPIMGMLVYGPDGKSDD</sequence>
<evidence type="ECO:0000256" key="1">
    <source>
        <dbReference type="SAM" id="MobiDB-lite"/>
    </source>
</evidence>
<keyword evidence="2" id="KW-1133">Transmembrane helix</keyword>
<feature type="region of interest" description="Disordered" evidence="1">
    <location>
        <begin position="30"/>
        <end position="94"/>
    </location>
</feature>
<name>A0ABQ6IR81_9MICO</name>
<evidence type="ECO:0008006" key="5">
    <source>
        <dbReference type="Google" id="ProtNLM"/>
    </source>
</evidence>
<dbReference type="RefSeq" id="WP_284304136.1">
    <property type="nucleotide sequence ID" value="NZ_BSUO01000001.1"/>
</dbReference>
<gene>
    <name evidence="3" type="ORF">GCM10025883_24780</name>
</gene>
<protein>
    <recommendedName>
        <fullName evidence="5">DUF1707 domain-containing protein</fullName>
    </recommendedName>
</protein>
<keyword evidence="4" id="KW-1185">Reference proteome</keyword>
<organism evidence="3 4">
    <name type="scientific">Mobilicoccus caccae</name>
    <dbReference type="NCBI Taxonomy" id="1859295"/>
    <lineage>
        <taxon>Bacteria</taxon>
        <taxon>Bacillati</taxon>
        <taxon>Actinomycetota</taxon>
        <taxon>Actinomycetes</taxon>
        <taxon>Micrococcales</taxon>
        <taxon>Dermatophilaceae</taxon>
        <taxon>Mobilicoccus</taxon>
    </lineage>
</organism>
<accession>A0ABQ6IR81</accession>
<feature type="transmembrane region" description="Helical" evidence="2">
    <location>
        <begin position="94"/>
        <end position="119"/>
    </location>
</feature>
<keyword evidence="2" id="KW-0812">Transmembrane</keyword>
<dbReference type="EMBL" id="BSUO01000001">
    <property type="protein sequence ID" value="GMA40433.1"/>
    <property type="molecule type" value="Genomic_DNA"/>
</dbReference>
<comment type="caution">
    <text evidence="3">The sequence shown here is derived from an EMBL/GenBank/DDBJ whole genome shotgun (WGS) entry which is preliminary data.</text>
</comment>
<evidence type="ECO:0000256" key="2">
    <source>
        <dbReference type="SAM" id="Phobius"/>
    </source>
</evidence>
<keyword evidence="2" id="KW-0472">Membrane</keyword>
<dbReference type="Proteomes" id="UP001157126">
    <property type="component" value="Unassembled WGS sequence"/>
</dbReference>
<evidence type="ECO:0000313" key="3">
    <source>
        <dbReference type="EMBL" id="GMA40433.1"/>
    </source>
</evidence>
<evidence type="ECO:0000313" key="4">
    <source>
        <dbReference type="Proteomes" id="UP001157126"/>
    </source>
</evidence>
<reference evidence="4" key="1">
    <citation type="journal article" date="2019" name="Int. J. Syst. Evol. Microbiol.">
        <title>The Global Catalogue of Microorganisms (GCM) 10K type strain sequencing project: providing services to taxonomists for standard genome sequencing and annotation.</title>
        <authorList>
            <consortium name="The Broad Institute Genomics Platform"/>
            <consortium name="The Broad Institute Genome Sequencing Center for Infectious Disease"/>
            <person name="Wu L."/>
            <person name="Ma J."/>
        </authorList>
    </citation>
    <scope>NUCLEOTIDE SEQUENCE [LARGE SCALE GENOMIC DNA]</scope>
    <source>
        <strain evidence="4">NBRC 113072</strain>
    </source>
</reference>